<gene>
    <name evidence="2" type="ORF">ACFO0B_14135</name>
</gene>
<reference evidence="3" key="1">
    <citation type="journal article" date="2019" name="Int. J. Syst. Evol. Microbiol.">
        <title>The Global Catalogue of Microorganisms (GCM) 10K type strain sequencing project: providing services to taxonomists for standard genome sequencing and annotation.</title>
        <authorList>
            <consortium name="The Broad Institute Genomics Platform"/>
            <consortium name="The Broad Institute Genome Sequencing Center for Infectious Disease"/>
            <person name="Wu L."/>
            <person name="Ma J."/>
        </authorList>
    </citation>
    <scope>NUCLEOTIDE SEQUENCE [LARGE SCALE GENOMIC DNA]</scope>
    <source>
        <strain evidence="3">CGMCC 4.7330</strain>
    </source>
</reference>
<keyword evidence="3" id="KW-1185">Reference proteome</keyword>
<comment type="caution">
    <text evidence="2">The sequence shown here is derived from an EMBL/GenBank/DDBJ whole genome shotgun (WGS) entry which is preliminary data.</text>
</comment>
<proteinExistence type="predicted"/>
<evidence type="ECO:0000313" key="2">
    <source>
        <dbReference type="EMBL" id="MFC3963130.1"/>
    </source>
</evidence>
<dbReference type="RefSeq" id="WP_378612862.1">
    <property type="nucleotide sequence ID" value="NZ_JBHSAX010000013.1"/>
</dbReference>
<feature type="region of interest" description="Disordered" evidence="1">
    <location>
        <begin position="27"/>
        <end position="50"/>
    </location>
</feature>
<protein>
    <submittedName>
        <fullName evidence="2">Uncharacterized protein</fullName>
    </submittedName>
</protein>
<name>A0ABV8DTX7_9NOCA</name>
<sequence length="50" mass="5371">MRHEIGRGVLAWPAPERRTDRYGAVLLSTSPTTPSTRCWTSSQSPGSAAA</sequence>
<feature type="compositionally biased region" description="Low complexity" evidence="1">
    <location>
        <begin position="28"/>
        <end position="42"/>
    </location>
</feature>
<dbReference type="Proteomes" id="UP001595696">
    <property type="component" value="Unassembled WGS sequence"/>
</dbReference>
<accession>A0ABV8DTX7</accession>
<organism evidence="2 3">
    <name type="scientific">Nocardia jiangsuensis</name>
    <dbReference type="NCBI Taxonomy" id="1691563"/>
    <lineage>
        <taxon>Bacteria</taxon>
        <taxon>Bacillati</taxon>
        <taxon>Actinomycetota</taxon>
        <taxon>Actinomycetes</taxon>
        <taxon>Mycobacteriales</taxon>
        <taxon>Nocardiaceae</taxon>
        <taxon>Nocardia</taxon>
    </lineage>
</organism>
<dbReference type="EMBL" id="JBHSAX010000013">
    <property type="protein sequence ID" value="MFC3963130.1"/>
    <property type="molecule type" value="Genomic_DNA"/>
</dbReference>
<evidence type="ECO:0000256" key="1">
    <source>
        <dbReference type="SAM" id="MobiDB-lite"/>
    </source>
</evidence>
<evidence type="ECO:0000313" key="3">
    <source>
        <dbReference type="Proteomes" id="UP001595696"/>
    </source>
</evidence>